<dbReference type="KEGG" id="kcm:ABWK59_35905"/>
<dbReference type="RefSeq" id="WP_354645263.1">
    <property type="nucleotide sequence ID" value="NZ_CP159873.1"/>
</dbReference>
<reference evidence="1" key="1">
    <citation type="submission" date="2024-06" db="EMBL/GenBank/DDBJ databases">
        <title>The genome sequences of Kitasatospora sp. strain HUAS MG31.</title>
        <authorList>
            <person name="Mo P."/>
        </authorList>
    </citation>
    <scope>NUCLEOTIDE SEQUENCE</scope>
    <source>
        <strain evidence="1">HUAS MG31</strain>
        <plasmid evidence="1">punmamed1</plasmid>
    </source>
</reference>
<sequence length="93" mass="9967">MMMVDDFFRPGKAYRHHKGGRPSGEGVFVVACVGTAPDGFEYPSEVGGVAFGWRRGTGPSGREEPLGSYVTPDFAGWVELDDAALHAVLGDQH</sequence>
<gene>
    <name evidence="1" type="ORF">ABWK59_35905</name>
</gene>
<dbReference type="AlphaFoldDB" id="A0AAU8K7P9"/>
<keyword evidence="1" id="KW-0614">Plasmid</keyword>
<geneLocation type="plasmid" evidence="1">
    <name>punmamed1</name>
</geneLocation>
<name>A0AAU8K7P9_9ACTN</name>
<dbReference type="EMBL" id="CP159873">
    <property type="protein sequence ID" value="XCM84330.1"/>
    <property type="molecule type" value="Genomic_DNA"/>
</dbReference>
<organism evidence="1">
    <name type="scientific">Kitasatospora camelliae</name>
    <dbReference type="NCBI Taxonomy" id="3156397"/>
    <lineage>
        <taxon>Bacteria</taxon>
        <taxon>Bacillati</taxon>
        <taxon>Actinomycetota</taxon>
        <taxon>Actinomycetes</taxon>
        <taxon>Kitasatosporales</taxon>
        <taxon>Streptomycetaceae</taxon>
        <taxon>Kitasatospora</taxon>
    </lineage>
</organism>
<proteinExistence type="predicted"/>
<protein>
    <submittedName>
        <fullName evidence="1">Uncharacterized protein</fullName>
    </submittedName>
</protein>
<evidence type="ECO:0000313" key="1">
    <source>
        <dbReference type="EMBL" id="XCM84330.1"/>
    </source>
</evidence>
<accession>A0AAU8K7P9</accession>